<accession>A0A8H4AQL9</accession>
<feature type="transmembrane region" description="Helical" evidence="2">
    <location>
        <begin position="302"/>
        <end position="319"/>
    </location>
</feature>
<feature type="transmembrane region" description="Helical" evidence="2">
    <location>
        <begin position="253"/>
        <end position="274"/>
    </location>
</feature>
<keyword evidence="2" id="KW-0812">Transmembrane</keyword>
<evidence type="ECO:0000313" key="4">
    <source>
        <dbReference type="Proteomes" id="UP000439903"/>
    </source>
</evidence>
<sequence length="547" mass="61815">MMPGNKTVIQTWIIFQLFNVIPLSFLCLQFLHKGKHYTIACLSITIIFDCIISVPIALQYYFIDSNSISSTTPKNISTNDPIINNNTYSTNNTDMEFWNETSSTMSLVALDDNANLEPICIAQAYALFSIQLSMGFWIFCLMINMWLLLVKATSDIETKWFKFHIIFSWVVPLLITFTTFMLLKPQANFGVDTSYYYCIVTGGLIHLVANHAPFLLCMFIGLGLGIHASWALITYRTRLSKGRANKLKIPMGLCIRMILFCILFILLSTIKIVLPLEDLFESLNIDTSFCETMFRMIPHIDAYFNTILTYSLFLIFGTTKEALRTLLRCTCCFKNLFPKRSSIATFINNPNPKHNSTGNNTSMMANNGENDDDDYDIETDPESEMTMVEHPPSTFGNLKRTKSFSKYKIGDDVLKFEEAGWGNVFRNYSIGRNGRHNYGGKHKFDKSGGDNSASSVIHSAINSVKSLKSLKSLNRFLESQQNDKNGNEIKQNGGNEHTNDDNTVEKENKITISLMNNDQIISDTLPPTPPPPTIPSMHLKSPGSMRN</sequence>
<feature type="transmembrane region" description="Helical" evidence="2">
    <location>
        <begin position="12"/>
        <end position="31"/>
    </location>
</feature>
<name>A0A8H4AQL9_GIGMA</name>
<dbReference type="Proteomes" id="UP000439903">
    <property type="component" value="Unassembled WGS sequence"/>
</dbReference>
<proteinExistence type="predicted"/>
<dbReference type="GO" id="GO:0016020">
    <property type="term" value="C:membrane"/>
    <property type="evidence" value="ECO:0007669"/>
    <property type="project" value="InterPro"/>
</dbReference>
<keyword evidence="2" id="KW-1133">Transmembrane helix</keyword>
<feature type="region of interest" description="Disordered" evidence="1">
    <location>
        <begin position="517"/>
        <end position="547"/>
    </location>
</feature>
<evidence type="ECO:0000313" key="3">
    <source>
        <dbReference type="EMBL" id="KAF0523859.1"/>
    </source>
</evidence>
<feature type="transmembrane region" description="Helical" evidence="2">
    <location>
        <begin position="161"/>
        <end position="183"/>
    </location>
</feature>
<feature type="transmembrane region" description="Helical" evidence="2">
    <location>
        <begin position="212"/>
        <end position="233"/>
    </location>
</feature>
<feature type="transmembrane region" description="Helical" evidence="2">
    <location>
        <begin position="125"/>
        <end position="149"/>
    </location>
</feature>
<dbReference type="OrthoDB" id="2425634at2759"/>
<dbReference type="AlphaFoldDB" id="A0A8H4AQL9"/>
<feature type="compositionally biased region" description="Polar residues" evidence="1">
    <location>
        <begin position="478"/>
        <end position="496"/>
    </location>
</feature>
<evidence type="ECO:0000256" key="2">
    <source>
        <dbReference type="SAM" id="Phobius"/>
    </source>
</evidence>
<organism evidence="3 4">
    <name type="scientific">Gigaspora margarita</name>
    <dbReference type="NCBI Taxonomy" id="4874"/>
    <lineage>
        <taxon>Eukaryota</taxon>
        <taxon>Fungi</taxon>
        <taxon>Fungi incertae sedis</taxon>
        <taxon>Mucoromycota</taxon>
        <taxon>Glomeromycotina</taxon>
        <taxon>Glomeromycetes</taxon>
        <taxon>Diversisporales</taxon>
        <taxon>Gigasporaceae</taxon>
        <taxon>Gigaspora</taxon>
    </lineage>
</organism>
<keyword evidence="4" id="KW-1185">Reference proteome</keyword>
<keyword evidence="2" id="KW-0472">Membrane</keyword>
<dbReference type="GO" id="GO:0007166">
    <property type="term" value="P:cell surface receptor signaling pathway"/>
    <property type="evidence" value="ECO:0007669"/>
    <property type="project" value="InterPro"/>
</dbReference>
<feature type="region of interest" description="Disordered" evidence="1">
    <location>
        <begin position="478"/>
        <end position="503"/>
    </location>
</feature>
<reference evidence="3 4" key="1">
    <citation type="journal article" date="2019" name="Environ. Microbiol.">
        <title>At the nexus of three kingdoms: the genome of the mycorrhizal fungus Gigaspora margarita provides insights into plant, endobacterial and fungal interactions.</title>
        <authorList>
            <person name="Venice F."/>
            <person name="Ghignone S."/>
            <person name="Salvioli di Fossalunga A."/>
            <person name="Amselem J."/>
            <person name="Novero M."/>
            <person name="Xianan X."/>
            <person name="Sedzielewska Toro K."/>
            <person name="Morin E."/>
            <person name="Lipzen A."/>
            <person name="Grigoriev I.V."/>
            <person name="Henrissat B."/>
            <person name="Martin F.M."/>
            <person name="Bonfante P."/>
        </authorList>
    </citation>
    <scope>NUCLEOTIDE SEQUENCE [LARGE SCALE GENOMIC DNA]</scope>
    <source>
        <strain evidence="3 4">BEG34</strain>
    </source>
</reference>
<dbReference type="EMBL" id="WTPW01000319">
    <property type="protein sequence ID" value="KAF0523859.1"/>
    <property type="molecule type" value="Genomic_DNA"/>
</dbReference>
<evidence type="ECO:0000256" key="1">
    <source>
        <dbReference type="SAM" id="MobiDB-lite"/>
    </source>
</evidence>
<comment type="caution">
    <text evidence="3">The sequence shown here is derived from an EMBL/GenBank/DDBJ whole genome shotgun (WGS) entry which is preliminary data.</text>
</comment>
<gene>
    <name evidence="3" type="ORF">F8M41_015297</name>
</gene>
<dbReference type="Gene3D" id="1.20.1070.10">
    <property type="entry name" value="Rhodopsin 7-helix transmembrane proteins"/>
    <property type="match status" value="1"/>
</dbReference>
<feature type="transmembrane region" description="Helical" evidence="2">
    <location>
        <begin position="38"/>
        <end position="63"/>
    </location>
</feature>
<protein>
    <submittedName>
        <fullName evidence="3">Uncharacterized protein</fullName>
    </submittedName>
</protein>